<dbReference type="AlphaFoldDB" id="A0AAD7XDN3"/>
<dbReference type="Proteomes" id="UP001215151">
    <property type="component" value="Unassembled WGS sequence"/>
</dbReference>
<keyword evidence="2" id="KW-1185">Reference proteome</keyword>
<proteinExistence type="predicted"/>
<accession>A0AAD7XDN3</accession>
<dbReference type="EMBL" id="JAPEVG010000118">
    <property type="protein sequence ID" value="KAJ8482293.1"/>
    <property type="molecule type" value="Genomic_DNA"/>
</dbReference>
<protein>
    <submittedName>
        <fullName evidence="1">Uncharacterized protein</fullName>
    </submittedName>
</protein>
<organism evidence="1 2">
    <name type="scientific">Trametes cubensis</name>
    <dbReference type="NCBI Taxonomy" id="1111947"/>
    <lineage>
        <taxon>Eukaryota</taxon>
        <taxon>Fungi</taxon>
        <taxon>Dikarya</taxon>
        <taxon>Basidiomycota</taxon>
        <taxon>Agaricomycotina</taxon>
        <taxon>Agaricomycetes</taxon>
        <taxon>Polyporales</taxon>
        <taxon>Polyporaceae</taxon>
        <taxon>Trametes</taxon>
    </lineage>
</organism>
<comment type="caution">
    <text evidence="1">The sequence shown here is derived from an EMBL/GenBank/DDBJ whole genome shotgun (WGS) entry which is preliminary data.</text>
</comment>
<evidence type="ECO:0000313" key="2">
    <source>
        <dbReference type="Proteomes" id="UP001215151"/>
    </source>
</evidence>
<name>A0AAD7XDN3_9APHY</name>
<gene>
    <name evidence="1" type="ORF">ONZ51_g5458</name>
</gene>
<evidence type="ECO:0000313" key="1">
    <source>
        <dbReference type="EMBL" id="KAJ8482293.1"/>
    </source>
</evidence>
<reference evidence="1" key="1">
    <citation type="submission" date="2022-11" db="EMBL/GenBank/DDBJ databases">
        <title>Genome Sequence of Cubamyces cubensis.</title>
        <authorList>
            <person name="Buettner E."/>
        </authorList>
    </citation>
    <scope>NUCLEOTIDE SEQUENCE</scope>
    <source>
        <strain evidence="1">MPL-01</strain>
    </source>
</reference>
<sequence length="262" mass="28848">MDALKSLRIQIERDWRDPMNRELGHVPRSPPVTSGVDDDGYQFTEDWAILELDRAKLGPGFDGNQLDIDALILLIDVLAGILRLTVRLELNLSISRMEGPPDVGMKPLHIRSDDGWLFDLPHHRDGNSCLLVYKNGSVTGLTLGHANGFFAINRMYKDDSTVAEGTSREWVILNYGEDEGPCSRPCAATSGPFSRPGDSGSLVVDVRGRIGGVMHASGGKHETPDITYATPWWWLLERVKKNGFPDITVPSSSPFPVNTAAQ</sequence>